<dbReference type="Proteomes" id="UP000239549">
    <property type="component" value="Unassembled WGS sequence"/>
</dbReference>
<dbReference type="Gene3D" id="3.30.457.10">
    <property type="entry name" value="Copper amine oxidase-like, N-terminal domain"/>
    <property type="match status" value="1"/>
</dbReference>
<evidence type="ECO:0000313" key="3">
    <source>
        <dbReference type="EMBL" id="GBF35361.1"/>
    </source>
</evidence>
<keyword evidence="4" id="KW-1185">Reference proteome</keyword>
<evidence type="ECO:0000259" key="2">
    <source>
        <dbReference type="Pfam" id="PF07833"/>
    </source>
</evidence>
<sequence length="718" mass="77693">MKNNSKLVSFTITFFVLAALVLFWHAPGAYAEEAEIYVDDEVVVSDNAPSYNFGRVFIVEDDESSDAFKETPVHITFTLVDGVEFPDDADFSGMLDKSSTVKLDRVISSSKISVTFSVYGSSNVKDKAVFDFGELEIQSSFEGDVEVEIESLDSLIPSDTVLLGEVLPEEIDVSEVSTSTLVVGDVDVATGIVRITETVAGSLNGGVINVTLPEGIKFSSKKPFSGGGTLANLVGQDRIDPKDGSTNWELNGNRDKLKLYLANKVTNKRGFLDLTFNVNVDFEAEPGDVFIDLEGDETNNIPLNTLYVAKLKDVGVTVNVAGIKTITAGTWDEELGEINIVSSSPGSLIGNRYIVAELDNARFVGEPSRVRGLTLTENTGNKLVWKLEDTPRGEYALNNIRICTAADTIGEVTINFTGTAGLDEIVTVANVMPPVVVNVEGFTGLKAGVQSQPFTPVLVRESGAGAIMADSADMELSLRCPDGVKFAARPMAAVVEGDIVLDNNGYVYLRDRGNDGTFEEAYLKIEKAGTVPSAIRFANIMLDVYSDCPDGPIELSVGGSSLVEEETAEVFGDDVAARAVVGQIFTTVPLNKSNGIFWVGKSYYNQNESLAMAGVAPYIKDGRVYLPLRNVAYLYGLTERDITWDQATQTVNLTGGGYSVVMNIGKNEYKLNGADMRMEVPPEIYNGHTMVPARYLVEALGGKITWNDQLKAIYIQFK</sequence>
<protein>
    <recommendedName>
        <fullName evidence="2">Copper amine oxidase-like N-terminal domain-containing protein</fullName>
    </recommendedName>
</protein>
<feature type="chain" id="PRO_5014746738" description="Copper amine oxidase-like N-terminal domain-containing protein" evidence="1">
    <location>
        <begin position="32"/>
        <end position="718"/>
    </location>
</feature>
<dbReference type="RefSeq" id="WP_104373436.1">
    <property type="nucleotide sequence ID" value="NZ_BFAV01000159.1"/>
</dbReference>
<dbReference type="OrthoDB" id="2023214at2"/>
<gene>
    <name evidence="3" type="ORF">DCCM_4484</name>
</gene>
<comment type="caution">
    <text evidence="3">The sequence shown here is derived from an EMBL/GenBank/DDBJ whole genome shotgun (WGS) entry which is preliminary data.</text>
</comment>
<evidence type="ECO:0000256" key="1">
    <source>
        <dbReference type="SAM" id="SignalP"/>
    </source>
</evidence>
<dbReference type="InterPro" id="IPR036582">
    <property type="entry name" value="Mao_N_sf"/>
</dbReference>
<dbReference type="InterPro" id="IPR012854">
    <property type="entry name" value="Cu_amine_oxidase-like_N"/>
</dbReference>
<feature type="signal peptide" evidence="1">
    <location>
        <begin position="1"/>
        <end position="31"/>
    </location>
</feature>
<keyword evidence="1" id="KW-0732">Signal</keyword>
<dbReference type="Pfam" id="PF07833">
    <property type="entry name" value="Cu_amine_oxidN1"/>
    <property type="match status" value="1"/>
</dbReference>
<dbReference type="SUPFAM" id="SSF55383">
    <property type="entry name" value="Copper amine oxidase, domain N"/>
    <property type="match status" value="1"/>
</dbReference>
<dbReference type="EMBL" id="BFAV01000159">
    <property type="protein sequence ID" value="GBF35361.1"/>
    <property type="molecule type" value="Genomic_DNA"/>
</dbReference>
<proteinExistence type="predicted"/>
<dbReference type="AlphaFoldDB" id="A0A2L2XN34"/>
<accession>A0A2L2XN34</accession>
<organism evidence="3 4">
    <name type="scientific">Desulfocucumis palustris</name>
    <dbReference type="NCBI Taxonomy" id="1898651"/>
    <lineage>
        <taxon>Bacteria</taxon>
        <taxon>Bacillati</taxon>
        <taxon>Bacillota</taxon>
        <taxon>Clostridia</taxon>
        <taxon>Eubacteriales</taxon>
        <taxon>Desulfocucumaceae</taxon>
        <taxon>Desulfocucumis</taxon>
    </lineage>
</organism>
<feature type="domain" description="Copper amine oxidase-like N-terminal" evidence="2">
    <location>
        <begin position="612"/>
        <end position="715"/>
    </location>
</feature>
<name>A0A2L2XN34_9FIRM</name>
<reference evidence="4" key="1">
    <citation type="submission" date="2018-02" db="EMBL/GenBank/DDBJ databases">
        <title>Genome sequence of Desulfocucumis palustris strain NAW-5.</title>
        <authorList>
            <person name="Watanabe M."/>
            <person name="Kojima H."/>
            <person name="Fukui M."/>
        </authorList>
    </citation>
    <scope>NUCLEOTIDE SEQUENCE [LARGE SCALE GENOMIC DNA]</scope>
    <source>
        <strain evidence="4">NAW-5</strain>
    </source>
</reference>
<evidence type="ECO:0000313" key="4">
    <source>
        <dbReference type="Proteomes" id="UP000239549"/>
    </source>
</evidence>